<dbReference type="Pfam" id="PF04397">
    <property type="entry name" value="LytTR"/>
    <property type="match status" value="1"/>
</dbReference>
<dbReference type="PANTHER" id="PTHR37299:SF1">
    <property type="entry name" value="STAGE 0 SPORULATION PROTEIN A HOMOLOG"/>
    <property type="match status" value="1"/>
</dbReference>
<evidence type="ECO:0000256" key="1">
    <source>
        <dbReference type="PROSITE-ProRule" id="PRU00169"/>
    </source>
</evidence>
<organism evidence="4 5">
    <name type="scientific">Catalinimonas alkaloidigena</name>
    <dbReference type="NCBI Taxonomy" id="1075417"/>
    <lineage>
        <taxon>Bacteria</taxon>
        <taxon>Pseudomonadati</taxon>
        <taxon>Bacteroidota</taxon>
        <taxon>Cytophagia</taxon>
        <taxon>Cytophagales</taxon>
        <taxon>Catalimonadaceae</taxon>
        <taxon>Catalinimonas</taxon>
    </lineage>
</organism>
<dbReference type="PANTHER" id="PTHR37299">
    <property type="entry name" value="TRANSCRIPTIONAL REGULATOR-RELATED"/>
    <property type="match status" value="1"/>
</dbReference>
<proteinExistence type="predicted"/>
<dbReference type="InterPro" id="IPR011006">
    <property type="entry name" value="CheY-like_superfamily"/>
</dbReference>
<protein>
    <submittedName>
        <fullName evidence="4">LytTr DNA-binding domain-containing protein</fullName>
    </submittedName>
</protein>
<sequence length="226" mass="25923">MHLKTLLLDTDATALHVLQRFARRTTLLDAVSATQPDAPTEAYDLIFYGIAEPETTLIRLPSWAEQTPVILMSEQEQHALLGYRIGALDFLLKPLQYADFERALQRFLHRPVTHERTPWLQKSLFVRSGHRLVRLLLDDILYVEGLKDYLKIYVRSLPHPVLTLMSFRELSSRLPAQDFARIHRSYLVALPHVEAISRQHVQVAGQELPIGPLYRESLLRGFGVAV</sequence>
<name>A0A1G9GLR4_9BACT</name>
<dbReference type="RefSeq" id="WP_089682012.1">
    <property type="nucleotide sequence ID" value="NZ_FNFO01000004.1"/>
</dbReference>
<dbReference type="GO" id="GO:0003677">
    <property type="term" value="F:DNA binding"/>
    <property type="evidence" value="ECO:0007669"/>
    <property type="project" value="UniProtKB-KW"/>
</dbReference>
<dbReference type="InterPro" id="IPR007492">
    <property type="entry name" value="LytTR_DNA-bd_dom"/>
</dbReference>
<dbReference type="SUPFAM" id="SSF52172">
    <property type="entry name" value="CheY-like"/>
    <property type="match status" value="1"/>
</dbReference>
<dbReference type="STRING" id="1075417.SAMN05421823_104152"/>
<dbReference type="GO" id="GO:0000156">
    <property type="term" value="F:phosphorelay response regulator activity"/>
    <property type="evidence" value="ECO:0007669"/>
    <property type="project" value="InterPro"/>
</dbReference>
<dbReference type="AlphaFoldDB" id="A0A1G9GLR4"/>
<feature type="domain" description="Response regulatory" evidence="2">
    <location>
        <begin position="4"/>
        <end position="108"/>
    </location>
</feature>
<feature type="domain" description="HTH LytTR-type" evidence="3">
    <location>
        <begin position="124"/>
        <end position="199"/>
    </location>
</feature>
<dbReference type="PROSITE" id="PS50110">
    <property type="entry name" value="RESPONSE_REGULATORY"/>
    <property type="match status" value="1"/>
</dbReference>
<gene>
    <name evidence="4" type="ORF">SAMN05421823_104152</name>
</gene>
<reference evidence="4 5" key="1">
    <citation type="submission" date="2016-10" db="EMBL/GenBank/DDBJ databases">
        <authorList>
            <person name="de Groot N.N."/>
        </authorList>
    </citation>
    <scope>NUCLEOTIDE SEQUENCE [LARGE SCALE GENOMIC DNA]</scope>
    <source>
        <strain evidence="4 5">DSM 25186</strain>
    </source>
</reference>
<evidence type="ECO:0000313" key="5">
    <source>
        <dbReference type="Proteomes" id="UP000198510"/>
    </source>
</evidence>
<evidence type="ECO:0000313" key="4">
    <source>
        <dbReference type="EMBL" id="SDL01621.1"/>
    </source>
</evidence>
<comment type="caution">
    <text evidence="1">Lacks conserved residue(s) required for the propagation of feature annotation.</text>
</comment>
<keyword evidence="4" id="KW-0238">DNA-binding</keyword>
<accession>A0A1G9GLR4</accession>
<dbReference type="EMBL" id="FNFO01000004">
    <property type="protein sequence ID" value="SDL01621.1"/>
    <property type="molecule type" value="Genomic_DNA"/>
</dbReference>
<dbReference type="InterPro" id="IPR046947">
    <property type="entry name" value="LytR-like"/>
</dbReference>
<dbReference type="SMART" id="SM00850">
    <property type="entry name" value="LytTR"/>
    <property type="match status" value="1"/>
</dbReference>
<dbReference type="PROSITE" id="PS50930">
    <property type="entry name" value="HTH_LYTTR"/>
    <property type="match status" value="1"/>
</dbReference>
<keyword evidence="5" id="KW-1185">Reference proteome</keyword>
<dbReference type="OrthoDB" id="1646880at2"/>
<dbReference type="Gene3D" id="3.40.50.2300">
    <property type="match status" value="1"/>
</dbReference>
<evidence type="ECO:0000259" key="3">
    <source>
        <dbReference type="PROSITE" id="PS50930"/>
    </source>
</evidence>
<evidence type="ECO:0000259" key="2">
    <source>
        <dbReference type="PROSITE" id="PS50110"/>
    </source>
</evidence>
<dbReference type="InterPro" id="IPR001789">
    <property type="entry name" value="Sig_transdc_resp-reg_receiver"/>
</dbReference>
<dbReference type="Gene3D" id="2.40.50.1020">
    <property type="entry name" value="LytTr DNA-binding domain"/>
    <property type="match status" value="1"/>
</dbReference>
<dbReference type="Proteomes" id="UP000198510">
    <property type="component" value="Unassembled WGS sequence"/>
</dbReference>